<evidence type="ECO:0000313" key="4">
    <source>
        <dbReference type="EMBL" id="KAF9481823.1"/>
    </source>
</evidence>
<feature type="region of interest" description="Disordered" evidence="1">
    <location>
        <begin position="791"/>
        <end position="877"/>
    </location>
</feature>
<feature type="domain" description="DH" evidence="3">
    <location>
        <begin position="265"/>
        <end position="616"/>
    </location>
</feature>
<feature type="compositionally biased region" description="Low complexity" evidence="1">
    <location>
        <begin position="1027"/>
        <end position="1042"/>
    </location>
</feature>
<organism evidence="4 5">
    <name type="scientific">Pholiota conissans</name>
    <dbReference type="NCBI Taxonomy" id="109636"/>
    <lineage>
        <taxon>Eukaryota</taxon>
        <taxon>Fungi</taxon>
        <taxon>Dikarya</taxon>
        <taxon>Basidiomycota</taxon>
        <taxon>Agaricomycotina</taxon>
        <taxon>Agaricomycetes</taxon>
        <taxon>Agaricomycetidae</taxon>
        <taxon>Agaricales</taxon>
        <taxon>Agaricineae</taxon>
        <taxon>Strophariaceae</taxon>
        <taxon>Pholiota</taxon>
    </lineage>
</organism>
<dbReference type="AlphaFoldDB" id="A0A9P6D3P3"/>
<dbReference type="SUPFAM" id="SSF50729">
    <property type="entry name" value="PH domain-like"/>
    <property type="match status" value="1"/>
</dbReference>
<accession>A0A9P6D3P3</accession>
<feature type="region of interest" description="Disordered" evidence="1">
    <location>
        <begin position="941"/>
        <end position="964"/>
    </location>
</feature>
<dbReference type="InterPro" id="IPR000219">
    <property type="entry name" value="DH_dom"/>
</dbReference>
<feature type="domain" description="PH" evidence="2">
    <location>
        <begin position="667"/>
        <end position="767"/>
    </location>
</feature>
<dbReference type="GO" id="GO:0005737">
    <property type="term" value="C:cytoplasm"/>
    <property type="evidence" value="ECO:0007669"/>
    <property type="project" value="TreeGrafter"/>
</dbReference>
<comment type="caution">
    <text evidence="4">The sequence shown here is derived from an EMBL/GenBank/DDBJ whole genome shotgun (WGS) entry which is preliminary data.</text>
</comment>
<gene>
    <name evidence="4" type="ORF">BDN70DRAFT_875769</name>
</gene>
<feature type="compositionally biased region" description="Basic and acidic residues" evidence="1">
    <location>
        <begin position="1109"/>
        <end position="1119"/>
    </location>
</feature>
<feature type="compositionally biased region" description="Polar residues" evidence="1">
    <location>
        <begin position="992"/>
        <end position="1003"/>
    </location>
</feature>
<evidence type="ECO:0000259" key="2">
    <source>
        <dbReference type="PROSITE" id="PS50003"/>
    </source>
</evidence>
<dbReference type="InterPro" id="IPR011993">
    <property type="entry name" value="PH-like_dom_sf"/>
</dbReference>
<protein>
    <submittedName>
        <fullName evidence="4">Dbl homology domain-containing protein</fullName>
    </submittedName>
</protein>
<feature type="region of interest" description="Disordered" evidence="1">
    <location>
        <begin position="19"/>
        <end position="39"/>
    </location>
</feature>
<evidence type="ECO:0000313" key="5">
    <source>
        <dbReference type="Proteomes" id="UP000807469"/>
    </source>
</evidence>
<sequence>MLYFKAEADIRHVSGPLVSQEQASISLNPSSEPRSPKRPAICAFQPLPSITASPICTPTSSQSSRAQDDAYFSCSDSASSLPVLFPTSPPPTWIATPPTPPAKYIRRANTTSIRRYPPVSVSPSASFPASMHPHAVRSNEKATIRRSISVPALSFQYLEQSDAFSSFMGALFVQSPERLLTSDENPFDATFSIGDDTSGPVCTCLENLAGSYDKEESASPVSANEDDQLYEKDGTFTVEPSPAGSWSDHSIEDIRERERTKDALRKFHALKELLVTEAGYLIDLKALVTVYLRNLPTLAARPLTSSSTFGRASSSFTSGPWIHSYTQLQATALASSATLPDTAQSAASSASIKEPSKSNSRYLFSDSELESLTRNSEDILLLHEHFVRELAEVLKPLGLSMDMREDDLGHSRLGNLGAAIRTVSTKFATEASRFNAYQSFCAGHAEAMDILRKAYLQYPMEMEAFESRCMTMVSDTFKDGTASEPRHKSSHSAGGSPTGQTHLSVDDRKRAMSLTSLDGTVRSLRPRNSIIATKDSATLSIEAKREKSSPRIAFADYMIKPIQRICKYPLLLDQLLPSKALRTLSQNAPEMRSDVDVVVESAAQAMRHVASSVDEARHKQDVATQSAIIFSRICFTSSSGSNSPISQALTPDFLVSLGDCLLSGSLDVIHHSTYLPLGQNSSIKVKYLGAFLYSGGYLVLVKVSKGKKYEPRHWLSLAEFEVTDVNDDGAMLPCSFKVSSGDIYYELAAACQREKDAWLNAISEALKHSVSWINEPPPSYKFDVKGELLPESDDGVSDYPNGLTAIHSIPEDGNASEADNSEPFFSSLRGSNKSRRKRTGYETPPISRQDLPPPGPSRRSSSTSVKSIFSPMASDTETVVIRRSSQTARNQVDQELQDVISESCLTARSYAYSHEMELFQAPKTRSGSARSNSAIGMASMARLSKHESVRVPRRRTTDSLDGLVARGSSTLNTATVSKKNANKLTINALSSEEYSTSAQNQELAPSPSPPSSMSSPSRDRISSLRASEGSQPPSISSSSTPSTRENTPLTPRSFVRNVRGLFHFRPNSTNSPISVIVSHPSRSSIHPSETEHHVAPFHVIQRWTKDSLRRRPRSVHDDPINDESFFDDPEKRYSNIPSTRTPTPLST</sequence>
<feature type="region of interest" description="Disordered" evidence="1">
    <location>
        <begin position="992"/>
        <end position="1051"/>
    </location>
</feature>
<dbReference type="SMART" id="SM00233">
    <property type="entry name" value="PH"/>
    <property type="match status" value="1"/>
</dbReference>
<dbReference type="InterPro" id="IPR001849">
    <property type="entry name" value="PH_domain"/>
</dbReference>
<evidence type="ECO:0000256" key="1">
    <source>
        <dbReference type="SAM" id="MobiDB-lite"/>
    </source>
</evidence>
<dbReference type="PANTHER" id="PTHR12673">
    <property type="entry name" value="FACIOGENITAL DYSPLASIA PROTEIN"/>
    <property type="match status" value="1"/>
</dbReference>
<dbReference type="EMBL" id="MU155173">
    <property type="protein sequence ID" value="KAF9481823.1"/>
    <property type="molecule type" value="Genomic_DNA"/>
</dbReference>
<feature type="compositionally biased region" description="Polar residues" evidence="1">
    <location>
        <begin position="19"/>
        <end position="33"/>
    </location>
</feature>
<name>A0A9P6D3P3_9AGAR</name>
<dbReference type="PROSITE" id="PS50010">
    <property type="entry name" value="DH_2"/>
    <property type="match status" value="1"/>
</dbReference>
<dbReference type="Gene3D" id="2.30.29.30">
    <property type="entry name" value="Pleckstrin-homology domain (PH domain)/Phosphotyrosine-binding domain (PTB)"/>
    <property type="match status" value="1"/>
</dbReference>
<dbReference type="GO" id="GO:0005085">
    <property type="term" value="F:guanyl-nucleotide exchange factor activity"/>
    <property type="evidence" value="ECO:0007669"/>
    <property type="project" value="InterPro"/>
</dbReference>
<feature type="compositionally biased region" description="Polar residues" evidence="1">
    <location>
        <begin position="1135"/>
        <end position="1147"/>
    </location>
</feature>
<evidence type="ECO:0000259" key="3">
    <source>
        <dbReference type="PROSITE" id="PS50010"/>
    </source>
</evidence>
<feature type="compositionally biased region" description="Low complexity" evidence="1">
    <location>
        <begin position="857"/>
        <end position="871"/>
    </location>
</feature>
<feature type="compositionally biased region" description="Basic and acidic residues" evidence="1">
    <location>
        <begin position="944"/>
        <end position="958"/>
    </location>
</feature>
<feature type="region of interest" description="Disordered" evidence="1">
    <location>
        <begin position="477"/>
        <end position="508"/>
    </location>
</feature>
<dbReference type="Gene3D" id="1.20.900.10">
    <property type="entry name" value="Dbl homology (DH) domain"/>
    <property type="match status" value="1"/>
</dbReference>
<proteinExistence type="predicted"/>
<dbReference type="Pfam" id="PF00621">
    <property type="entry name" value="RhoGEF"/>
    <property type="match status" value="2"/>
</dbReference>
<dbReference type="PANTHER" id="PTHR12673:SF270">
    <property type="entry name" value="FYVE-TYPE DOMAIN-CONTAINING PROTEIN"/>
    <property type="match status" value="1"/>
</dbReference>
<dbReference type="OrthoDB" id="1716625at2759"/>
<dbReference type="InterPro" id="IPR035899">
    <property type="entry name" value="DBL_dom_sf"/>
</dbReference>
<reference evidence="4" key="1">
    <citation type="submission" date="2020-11" db="EMBL/GenBank/DDBJ databases">
        <authorList>
            <consortium name="DOE Joint Genome Institute"/>
            <person name="Ahrendt S."/>
            <person name="Riley R."/>
            <person name="Andreopoulos W."/>
            <person name="Labutti K."/>
            <person name="Pangilinan J."/>
            <person name="Ruiz-Duenas F.J."/>
            <person name="Barrasa J.M."/>
            <person name="Sanchez-Garcia M."/>
            <person name="Camarero S."/>
            <person name="Miyauchi S."/>
            <person name="Serrano A."/>
            <person name="Linde D."/>
            <person name="Babiker R."/>
            <person name="Drula E."/>
            <person name="Ayuso-Fernandez I."/>
            <person name="Pacheco R."/>
            <person name="Padilla G."/>
            <person name="Ferreira P."/>
            <person name="Barriuso J."/>
            <person name="Kellner H."/>
            <person name="Castanera R."/>
            <person name="Alfaro M."/>
            <person name="Ramirez L."/>
            <person name="Pisabarro A.G."/>
            <person name="Kuo A."/>
            <person name="Tritt A."/>
            <person name="Lipzen A."/>
            <person name="He G."/>
            <person name="Yan M."/>
            <person name="Ng V."/>
            <person name="Cullen D."/>
            <person name="Martin F."/>
            <person name="Rosso M.-N."/>
            <person name="Henrissat B."/>
            <person name="Hibbett D."/>
            <person name="Martinez A.T."/>
            <person name="Grigoriev I.V."/>
        </authorList>
    </citation>
    <scope>NUCLEOTIDE SEQUENCE</scope>
    <source>
        <strain evidence="4">CIRM-BRFM 674</strain>
    </source>
</reference>
<keyword evidence="5" id="KW-1185">Reference proteome</keyword>
<dbReference type="SUPFAM" id="SSF48065">
    <property type="entry name" value="DBL homology domain (DH-domain)"/>
    <property type="match status" value="1"/>
</dbReference>
<feature type="compositionally biased region" description="Polar residues" evidence="1">
    <location>
        <begin position="491"/>
        <end position="503"/>
    </location>
</feature>
<dbReference type="InterPro" id="IPR051092">
    <property type="entry name" value="FYVE_RhoGEF_PH"/>
</dbReference>
<dbReference type="Proteomes" id="UP000807469">
    <property type="component" value="Unassembled WGS sequence"/>
</dbReference>
<feature type="region of interest" description="Disordered" evidence="1">
    <location>
        <begin position="1109"/>
        <end position="1147"/>
    </location>
</feature>
<dbReference type="PROSITE" id="PS50003">
    <property type="entry name" value="PH_DOMAIN"/>
    <property type="match status" value="1"/>
</dbReference>